<evidence type="ECO:0000313" key="12">
    <source>
        <dbReference type="EMBL" id="KLK90973.1"/>
    </source>
</evidence>
<evidence type="ECO:0000256" key="2">
    <source>
        <dbReference type="ARBA" id="ARBA00005300"/>
    </source>
</evidence>
<dbReference type="RefSeq" id="WP_047191284.1">
    <property type="nucleotide sequence ID" value="NZ_LCYG01000062.1"/>
</dbReference>
<dbReference type="EC" id="3.1.26.4" evidence="4 10"/>
<dbReference type="OrthoDB" id="7845843at2"/>
<name>A0A0H1R750_9HYPH</name>
<dbReference type="CDD" id="cd09278">
    <property type="entry name" value="RNase_HI_prokaryote_like"/>
    <property type="match status" value="1"/>
</dbReference>
<evidence type="ECO:0000256" key="9">
    <source>
        <dbReference type="ARBA" id="ARBA00022842"/>
    </source>
</evidence>
<dbReference type="GO" id="GO:0005737">
    <property type="term" value="C:cytoplasm"/>
    <property type="evidence" value="ECO:0007669"/>
    <property type="project" value="UniProtKB-SubCell"/>
</dbReference>
<evidence type="ECO:0000256" key="1">
    <source>
        <dbReference type="ARBA" id="ARBA00000077"/>
    </source>
</evidence>
<feature type="domain" description="RNase H type-1" evidence="11">
    <location>
        <begin position="5"/>
        <end position="146"/>
    </location>
</feature>
<dbReference type="EMBL" id="LCYG01000062">
    <property type="protein sequence ID" value="KLK90973.1"/>
    <property type="molecule type" value="Genomic_DNA"/>
</dbReference>
<keyword evidence="10" id="KW-0963">Cytoplasm</keyword>
<accession>A0A0H1R750</accession>
<organism evidence="12 13">
    <name type="scientific">Microvirga vignae</name>
    <dbReference type="NCBI Taxonomy" id="1225564"/>
    <lineage>
        <taxon>Bacteria</taxon>
        <taxon>Pseudomonadati</taxon>
        <taxon>Pseudomonadota</taxon>
        <taxon>Alphaproteobacteria</taxon>
        <taxon>Hyphomicrobiales</taxon>
        <taxon>Methylobacteriaceae</taxon>
        <taxon>Microvirga</taxon>
    </lineage>
</organism>
<comment type="function">
    <text evidence="10">Endonuclease that specifically degrades the RNA of RNA-DNA hybrids.</text>
</comment>
<dbReference type="GO" id="GO:0043137">
    <property type="term" value="P:DNA replication, removal of RNA primer"/>
    <property type="evidence" value="ECO:0007669"/>
    <property type="project" value="TreeGrafter"/>
</dbReference>
<evidence type="ECO:0000256" key="4">
    <source>
        <dbReference type="ARBA" id="ARBA00012180"/>
    </source>
</evidence>
<keyword evidence="8 10" id="KW-0378">Hydrolase</keyword>
<feature type="binding site" evidence="10">
    <location>
        <position position="14"/>
    </location>
    <ligand>
        <name>Mg(2+)</name>
        <dbReference type="ChEBI" id="CHEBI:18420"/>
        <label>1</label>
    </ligand>
</feature>
<dbReference type="InterPro" id="IPR002156">
    <property type="entry name" value="RNaseH_domain"/>
</dbReference>
<dbReference type="Pfam" id="PF00075">
    <property type="entry name" value="RNase_H"/>
    <property type="match status" value="1"/>
</dbReference>
<evidence type="ECO:0000313" key="13">
    <source>
        <dbReference type="Proteomes" id="UP000035489"/>
    </source>
</evidence>
<dbReference type="STRING" id="1225564.AA309_22570"/>
<evidence type="ECO:0000256" key="10">
    <source>
        <dbReference type="HAMAP-Rule" id="MF_00042"/>
    </source>
</evidence>
<comment type="catalytic activity">
    <reaction evidence="1 10">
        <text>Endonucleolytic cleavage to 5'-phosphomonoester.</text>
        <dbReference type="EC" id="3.1.26.4"/>
    </reaction>
</comment>
<feature type="binding site" evidence="10">
    <location>
        <position position="14"/>
    </location>
    <ligand>
        <name>Mg(2+)</name>
        <dbReference type="ChEBI" id="CHEBI:18420"/>
        <label>2</label>
    </ligand>
</feature>
<feature type="binding site" evidence="10">
    <location>
        <position position="74"/>
    </location>
    <ligand>
        <name>Mg(2+)</name>
        <dbReference type="ChEBI" id="CHEBI:18420"/>
        <label>1</label>
    </ligand>
</feature>
<comment type="subunit">
    <text evidence="3 10">Monomer.</text>
</comment>
<dbReference type="SUPFAM" id="SSF53098">
    <property type="entry name" value="Ribonuclease H-like"/>
    <property type="match status" value="1"/>
</dbReference>
<feature type="binding site" evidence="10">
    <location>
        <position position="52"/>
    </location>
    <ligand>
        <name>Mg(2+)</name>
        <dbReference type="ChEBI" id="CHEBI:18420"/>
        <label>1</label>
    </ligand>
</feature>
<dbReference type="GO" id="GO:0003676">
    <property type="term" value="F:nucleic acid binding"/>
    <property type="evidence" value="ECO:0007669"/>
    <property type="project" value="InterPro"/>
</dbReference>
<dbReference type="PATRIC" id="fig|1225564.3.peg.5895"/>
<gene>
    <name evidence="10" type="primary">rnhA</name>
    <name evidence="12" type="ORF">AA309_22570</name>
</gene>
<keyword evidence="13" id="KW-1185">Reference proteome</keyword>
<dbReference type="GO" id="GO:0000287">
    <property type="term" value="F:magnesium ion binding"/>
    <property type="evidence" value="ECO:0007669"/>
    <property type="project" value="UniProtKB-UniRule"/>
</dbReference>
<dbReference type="InterPro" id="IPR036397">
    <property type="entry name" value="RNaseH_sf"/>
</dbReference>
<evidence type="ECO:0000256" key="6">
    <source>
        <dbReference type="ARBA" id="ARBA00022723"/>
    </source>
</evidence>
<dbReference type="PANTHER" id="PTHR10642:SF26">
    <property type="entry name" value="RIBONUCLEASE H1"/>
    <property type="match status" value="1"/>
</dbReference>
<comment type="subcellular location">
    <subcellularLocation>
        <location evidence="10">Cytoplasm</location>
    </subcellularLocation>
</comment>
<dbReference type="NCBIfam" id="NF001236">
    <property type="entry name" value="PRK00203.1"/>
    <property type="match status" value="1"/>
</dbReference>
<dbReference type="PROSITE" id="PS50879">
    <property type="entry name" value="RNASE_H_1"/>
    <property type="match status" value="1"/>
</dbReference>
<comment type="similarity">
    <text evidence="2 10">Belongs to the RNase H family.</text>
</comment>
<dbReference type="InterPro" id="IPR022892">
    <property type="entry name" value="RNaseHI"/>
</dbReference>
<comment type="caution">
    <text evidence="12">The sequence shown here is derived from an EMBL/GenBank/DDBJ whole genome shotgun (WGS) entry which is preliminary data.</text>
</comment>
<comment type="cofactor">
    <cofactor evidence="10">
        <name>Mg(2+)</name>
        <dbReference type="ChEBI" id="CHEBI:18420"/>
    </cofactor>
    <text evidence="10">Binds 1 Mg(2+) ion per subunit. May bind a second metal ion at a regulatory site, or after substrate binding.</text>
</comment>
<keyword evidence="9 10" id="KW-0460">Magnesium</keyword>
<keyword evidence="7 10" id="KW-0255">Endonuclease</keyword>
<dbReference type="GO" id="GO:0004523">
    <property type="term" value="F:RNA-DNA hybrid ribonuclease activity"/>
    <property type="evidence" value="ECO:0007669"/>
    <property type="project" value="UniProtKB-UniRule"/>
</dbReference>
<sequence>MTQEATGQAIVFTDGACLKNPGPGGYAALILIDGEEKVITGGDPATTNNRMEMTAAIKALEALPAGAKAILHSDSQIVIKGMNEWLTGWKAKGWKNAARQPVANRELWEVLDRLNVERQITWQWVKGHAGHEQNERVDRLANAEAEKAAEALRQGVGMQ</sequence>
<evidence type="ECO:0000256" key="3">
    <source>
        <dbReference type="ARBA" id="ARBA00011245"/>
    </source>
</evidence>
<protein>
    <recommendedName>
        <fullName evidence="4 10">Ribonuclease H</fullName>
        <shortName evidence="10">RNase H</shortName>
        <ecNumber evidence="4 10">3.1.26.4</ecNumber>
    </recommendedName>
</protein>
<dbReference type="InterPro" id="IPR012337">
    <property type="entry name" value="RNaseH-like_sf"/>
</dbReference>
<feature type="binding site" evidence="10">
    <location>
        <position position="138"/>
    </location>
    <ligand>
        <name>Mg(2+)</name>
        <dbReference type="ChEBI" id="CHEBI:18420"/>
        <label>2</label>
    </ligand>
</feature>
<dbReference type="PANTHER" id="PTHR10642">
    <property type="entry name" value="RIBONUCLEASE H1"/>
    <property type="match status" value="1"/>
</dbReference>
<evidence type="ECO:0000256" key="8">
    <source>
        <dbReference type="ARBA" id="ARBA00022801"/>
    </source>
</evidence>
<keyword evidence="5 10" id="KW-0540">Nuclease</keyword>
<dbReference type="InterPro" id="IPR050092">
    <property type="entry name" value="RNase_H"/>
</dbReference>
<evidence type="ECO:0000256" key="5">
    <source>
        <dbReference type="ARBA" id="ARBA00022722"/>
    </source>
</evidence>
<keyword evidence="6 10" id="KW-0479">Metal-binding</keyword>
<evidence type="ECO:0000256" key="7">
    <source>
        <dbReference type="ARBA" id="ARBA00022759"/>
    </source>
</evidence>
<dbReference type="Proteomes" id="UP000035489">
    <property type="component" value="Unassembled WGS sequence"/>
</dbReference>
<dbReference type="Gene3D" id="3.30.420.10">
    <property type="entry name" value="Ribonuclease H-like superfamily/Ribonuclease H"/>
    <property type="match status" value="1"/>
</dbReference>
<reference evidence="12 13" key="1">
    <citation type="submission" date="2015-05" db="EMBL/GenBank/DDBJ databases">
        <title>Draft genome sequence of Microvirga vignae strain BR3299, a novel nitrogen fixing bacteria isolated from Brazil semi-aired region.</title>
        <authorList>
            <person name="Zilli J.E."/>
            <person name="Passos S.R."/>
            <person name="Leite J."/>
            <person name="Baldani J.I."/>
            <person name="Xavier G.R."/>
            <person name="Rumjaneck N.G."/>
            <person name="Simoes-Araujo J.L."/>
        </authorList>
    </citation>
    <scope>NUCLEOTIDE SEQUENCE [LARGE SCALE GENOMIC DNA]</scope>
    <source>
        <strain evidence="12 13">BR3299</strain>
    </source>
</reference>
<evidence type="ECO:0000259" key="11">
    <source>
        <dbReference type="PROSITE" id="PS50879"/>
    </source>
</evidence>
<dbReference type="AlphaFoldDB" id="A0A0H1R750"/>
<proteinExistence type="inferred from homology"/>
<dbReference type="HAMAP" id="MF_00042">
    <property type="entry name" value="RNase_H"/>
    <property type="match status" value="1"/>
</dbReference>